<feature type="region of interest" description="Disordered" evidence="1">
    <location>
        <begin position="374"/>
        <end position="414"/>
    </location>
</feature>
<feature type="region of interest" description="Disordered" evidence="1">
    <location>
        <begin position="522"/>
        <end position="612"/>
    </location>
</feature>
<dbReference type="PANTHER" id="PTHR39147:SF1">
    <property type="entry name" value="PROTEIN SPT21"/>
    <property type="match status" value="1"/>
</dbReference>
<dbReference type="GO" id="GO:0008270">
    <property type="term" value="F:zinc ion binding"/>
    <property type="evidence" value="ECO:0007669"/>
    <property type="project" value="InterPro"/>
</dbReference>
<keyword evidence="4" id="KW-1185">Reference proteome</keyword>
<dbReference type="SUPFAM" id="SSF57716">
    <property type="entry name" value="Glucocorticoid receptor-like (DNA-binding domain)"/>
    <property type="match status" value="1"/>
</dbReference>
<reference evidence="3" key="1">
    <citation type="journal article" date="2023" name="IMA Fungus">
        <title>Comparative genomic study of the Penicillium genus elucidates a diverse pangenome and 15 lateral gene transfer events.</title>
        <authorList>
            <person name="Petersen C."/>
            <person name="Sorensen T."/>
            <person name="Nielsen M.R."/>
            <person name="Sondergaard T.E."/>
            <person name="Sorensen J.L."/>
            <person name="Fitzpatrick D.A."/>
            <person name="Frisvad J.C."/>
            <person name="Nielsen K.L."/>
        </authorList>
    </citation>
    <scope>NUCLEOTIDE SEQUENCE</scope>
    <source>
        <strain evidence="3">IBT 12815</strain>
    </source>
</reference>
<feature type="compositionally biased region" description="Polar residues" evidence="1">
    <location>
        <begin position="1173"/>
        <end position="1187"/>
    </location>
</feature>
<feature type="region of interest" description="Disordered" evidence="1">
    <location>
        <begin position="1173"/>
        <end position="1195"/>
    </location>
</feature>
<feature type="compositionally biased region" description="Polar residues" evidence="1">
    <location>
        <begin position="234"/>
        <end position="255"/>
    </location>
</feature>
<feature type="compositionally biased region" description="Low complexity" evidence="1">
    <location>
        <begin position="575"/>
        <end position="597"/>
    </location>
</feature>
<dbReference type="EMBL" id="JAQJAE010000002">
    <property type="protein sequence ID" value="KAJ5607223.1"/>
    <property type="molecule type" value="Genomic_DNA"/>
</dbReference>
<dbReference type="InterPro" id="IPR057725">
    <property type="entry name" value="Ams2-SPT21_N"/>
</dbReference>
<evidence type="ECO:0000256" key="1">
    <source>
        <dbReference type="SAM" id="MobiDB-lite"/>
    </source>
</evidence>
<feature type="domain" description="Ams2/SPT21 N-terminal" evidence="2">
    <location>
        <begin position="7"/>
        <end position="152"/>
    </location>
</feature>
<dbReference type="InterPro" id="IPR042403">
    <property type="entry name" value="Spt21/Ams2"/>
</dbReference>
<comment type="caution">
    <text evidence="3">The sequence shown here is derived from an EMBL/GenBank/DDBJ whole genome shotgun (WGS) entry which is preliminary data.</text>
</comment>
<feature type="compositionally biased region" description="Low complexity" evidence="1">
    <location>
        <begin position="826"/>
        <end position="835"/>
    </location>
</feature>
<feature type="compositionally biased region" description="Basic and acidic residues" evidence="1">
    <location>
        <begin position="884"/>
        <end position="897"/>
    </location>
</feature>
<protein>
    <recommendedName>
        <fullName evidence="2">Ams2/SPT21 N-terminal domain-containing protein</fullName>
    </recommendedName>
</protein>
<feature type="compositionally biased region" description="Acidic residues" evidence="1">
    <location>
        <begin position="851"/>
        <end position="862"/>
    </location>
</feature>
<feature type="region of interest" description="Disordered" evidence="1">
    <location>
        <begin position="783"/>
        <end position="1033"/>
    </location>
</feature>
<dbReference type="GeneID" id="81585142"/>
<feature type="region of interest" description="Disordered" evidence="1">
    <location>
        <begin position="226"/>
        <end position="328"/>
    </location>
</feature>
<feature type="region of interest" description="Disordered" evidence="1">
    <location>
        <begin position="648"/>
        <end position="676"/>
    </location>
</feature>
<accession>A0AAD6EAW9</accession>
<sequence>MESQDGIDVRPMRLKVLYTFDNENKTNCLARWPHVLDIQTAFLDENTPVGVIELKTCIQAIVSASPLFSPELVGQLGKDYTVYAYDYSEFETPLVGQGMLSGVLATFSSTPETPNNPSKTMITGRVCKSPLSGLFSKGAQETLEVKLRLVPVPTVTQSEYFTSIQQHQKLTNDNSGDFDTQSWTNFVRQSPALLEASRSQSHNDNVGSPIHQSGIERFHQLLSEGSTPREFPTFHNNGSVRSVSPSHSYAGSRVSTPGGCRTPAHHQSYTKQSIPHSDMIRPSSSASMRDCDNQTQLSHISQNNLRRGSIQSGYGSGDEESTEAPARKRAKVYQANWPGKSGMNIERQPSSLRVAASTAASVRIHRPTPVNPALAVEHSHEEPVRPPTPISRPSDFTRRSRPTGSLLRESSSMSIASCPASYNSPYCMSDDVPTTDAAGPSPEDTRYQGLFEPSFNMPSSPPVFDSRLPNRSSPVLPTMSLDNDSGFMSAGPDELMDDETVIPFDDPRMAVSRGITRDKCSVRTTVQANSPASIVSAAQGTNNDPLPVDDNPTEQVSKQPPRPMSHAPPSHPAQSRPTSRPTSRPPTATTSRPSSSSGTQRLAPKPLAPAPHIYHNEVPQMFRAIPASDPIIPRSAAPVDVTFMPCETASSNSKQSKQSSKSKSSTKQGSKPVPKNIKARLDNAILNGLIPPYCENCGSIETASWRRAWVKTVKGGESLAEEMMKSSPMLYWEAVDRNDKGEVECFKIYKKALEQDDNDWDQMTFCNPCGLWLHKFKQMRPEDKWTKPGAAKPANKKNNKKRPSRSREGQAKSCPAARTRSKAAPKKPSASSPAPTEASSVHPDGETPQMDNDDDDDHDGEVDYSPNESPRATSAELEGTFDTPGRRWSKEDAREVLARATKSSPVSRMHARSAQMTDVNSLTPRPLRRSLFQNSQNDGPLKELDSSMVNNCSPRRSPRIASTKDDKSGQQKENLVPTLRDDLDDLFESPSIGFDSASPTPRRRNPRINAIDKRLSFPAKSPSLTKRKDLGSVMSPARLSAERLQRIQSIHGSPQSSPRQQKSPAKQQSLAPQPANDGLPESFGSLDGMMLDIFDDADKADSFFEMENSKFTGENWAEWLPADYVSPAGSCETPANELLNSLFSDNPNEKVNYNPDLLPFNFNDVVIPDSGFFSSDALTTDAPQSQPAGEEPERQ</sequence>
<feature type="compositionally biased region" description="Basic residues" evidence="1">
    <location>
        <begin position="794"/>
        <end position="804"/>
    </location>
</feature>
<dbReference type="FunFam" id="3.30.50.10:FF:000067">
    <property type="entry name" value="GATA transcription factor (Ams2), putative"/>
    <property type="match status" value="1"/>
</dbReference>
<organism evidence="3 4">
    <name type="scientific">Penicillium hordei</name>
    <dbReference type="NCBI Taxonomy" id="40994"/>
    <lineage>
        <taxon>Eukaryota</taxon>
        <taxon>Fungi</taxon>
        <taxon>Dikarya</taxon>
        <taxon>Ascomycota</taxon>
        <taxon>Pezizomycotina</taxon>
        <taxon>Eurotiomycetes</taxon>
        <taxon>Eurotiomycetidae</taxon>
        <taxon>Eurotiales</taxon>
        <taxon>Aspergillaceae</taxon>
        <taxon>Penicillium</taxon>
    </lineage>
</organism>
<dbReference type="Gene3D" id="3.30.50.10">
    <property type="entry name" value="Erythroid Transcription Factor GATA-1, subunit A"/>
    <property type="match status" value="1"/>
</dbReference>
<dbReference type="AlphaFoldDB" id="A0AAD6EAW9"/>
<evidence type="ECO:0000313" key="4">
    <source>
        <dbReference type="Proteomes" id="UP001213799"/>
    </source>
</evidence>
<dbReference type="InterPro" id="IPR013088">
    <property type="entry name" value="Znf_NHR/GATA"/>
</dbReference>
<dbReference type="Pfam" id="PF25823">
    <property type="entry name" value="Ams2-SPT21_N"/>
    <property type="match status" value="1"/>
</dbReference>
<feature type="compositionally biased region" description="Polar residues" evidence="1">
    <location>
        <begin position="265"/>
        <end position="275"/>
    </location>
</feature>
<feature type="compositionally biased region" description="Polar residues" evidence="1">
    <location>
        <begin position="914"/>
        <end position="923"/>
    </location>
</feature>
<dbReference type="Proteomes" id="UP001213799">
    <property type="component" value="Unassembled WGS sequence"/>
</dbReference>
<proteinExistence type="predicted"/>
<feature type="region of interest" description="Disordered" evidence="1">
    <location>
        <begin position="1050"/>
        <end position="1082"/>
    </location>
</feature>
<dbReference type="RefSeq" id="XP_056754648.1">
    <property type="nucleotide sequence ID" value="XM_056894900.1"/>
</dbReference>
<feature type="compositionally biased region" description="Polar residues" evidence="1">
    <location>
        <begin position="522"/>
        <end position="544"/>
    </location>
</feature>
<feature type="compositionally biased region" description="Low complexity" evidence="1">
    <location>
        <begin position="1053"/>
        <end position="1069"/>
    </location>
</feature>
<dbReference type="PANTHER" id="PTHR39147">
    <property type="entry name" value="PROTEIN SPT21"/>
    <property type="match status" value="1"/>
</dbReference>
<gene>
    <name evidence="3" type="ORF">N7537_003842</name>
</gene>
<feature type="compositionally biased region" description="Polar residues" evidence="1">
    <location>
        <begin position="282"/>
        <end position="313"/>
    </location>
</feature>
<dbReference type="GO" id="GO:0006357">
    <property type="term" value="P:regulation of transcription by RNA polymerase II"/>
    <property type="evidence" value="ECO:0007669"/>
    <property type="project" value="TreeGrafter"/>
</dbReference>
<evidence type="ECO:0000259" key="2">
    <source>
        <dbReference type="Pfam" id="PF25823"/>
    </source>
</evidence>
<reference evidence="3" key="2">
    <citation type="submission" date="2023-01" db="EMBL/GenBank/DDBJ databases">
        <authorList>
            <person name="Petersen C."/>
        </authorList>
    </citation>
    <scope>NUCLEOTIDE SEQUENCE</scope>
    <source>
        <strain evidence="3">IBT 12815</strain>
    </source>
</reference>
<evidence type="ECO:0000313" key="3">
    <source>
        <dbReference type="EMBL" id="KAJ5607223.1"/>
    </source>
</evidence>
<dbReference type="GO" id="GO:0000183">
    <property type="term" value="P:rDNA heterochromatin formation"/>
    <property type="evidence" value="ECO:0007669"/>
    <property type="project" value="TreeGrafter"/>
</dbReference>
<name>A0AAD6EAW9_9EURO</name>
<dbReference type="GO" id="GO:0030466">
    <property type="term" value="P:silent mating-type cassette heterochromatin formation"/>
    <property type="evidence" value="ECO:0007669"/>
    <property type="project" value="TreeGrafter"/>
</dbReference>
<feature type="compositionally biased region" description="Low complexity" evidence="1">
    <location>
        <begin position="650"/>
        <end position="671"/>
    </location>
</feature>